<name>A0ABV7VLG5_9PROT</name>
<dbReference type="Gene3D" id="3.40.190.10">
    <property type="entry name" value="Periplasmic binding protein-like II"/>
    <property type="match status" value="1"/>
</dbReference>
<organism evidence="6 7">
    <name type="scientific">Ferrovibrio xuzhouensis</name>
    <dbReference type="NCBI Taxonomy" id="1576914"/>
    <lineage>
        <taxon>Bacteria</taxon>
        <taxon>Pseudomonadati</taxon>
        <taxon>Pseudomonadota</taxon>
        <taxon>Alphaproteobacteria</taxon>
        <taxon>Rhodospirillales</taxon>
        <taxon>Rhodospirillaceae</taxon>
        <taxon>Ferrovibrio</taxon>
    </lineage>
</organism>
<accession>A0ABV7VLG5</accession>
<evidence type="ECO:0000256" key="2">
    <source>
        <dbReference type="ARBA" id="ARBA00008520"/>
    </source>
</evidence>
<dbReference type="SUPFAM" id="SSF53850">
    <property type="entry name" value="Periplasmic binding protein-like II"/>
    <property type="match status" value="1"/>
</dbReference>
<gene>
    <name evidence="6" type="ORF">ACFOOQ_22660</name>
</gene>
<dbReference type="InterPro" id="IPR050490">
    <property type="entry name" value="Bact_solute-bd_prot1"/>
</dbReference>
<dbReference type="InterPro" id="IPR006059">
    <property type="entry name" value="SBP"/>
</dbReference>
<dbReference type="InterPro" id="IPR006311">
    <property type="entry name" value="TAT_signal"/>
</dbReference>
<sequence length="443" mass="48107">MSQQSFRPSRRSLLQAATATALAGSASFAFGRPALAEAGQLSLTTWSAAVDVVKSHLAAFEKKTGLSVSYANMPWAQYREGIITKFVGKAPLDVMWVSDTWLPEWADAGWIAPIDEFKNLTAYNADAEDFCNASMTYKGHQYGLTYYTDYMAFLYNEDMLKKAGIAAPPATWAEVVEQSKKIQAAGLSQYPLMLGMAQESWLIEFMSAMVFSFGGRFTDDKGNAAMASAKEGATAALKWVVDAVNTHKIISPACVETGELAGLKAFGAGQHAFALLPKYRLRMMNDPAQAAIAGHARQALMPQGENGSHATVGWMRFHGMGASAKADKARAANAAKLIEWFGGKADGDYTFQKLLFLDIGAGFGVKSLFQDPAMREAYSKYADIDMVAKQQGLARKKDVITTWFGEWNDANGAAWQQAILGKASVADALKKSADKWNELKKQA</sequence>
<protein>
    <submittedName>
        <fullName evidence="6">Extracellular solute-binding protein</fullName>
    </submittedName>
</protein>
<evidence type="ECO:0000256" key="3">
    <source>
        <dbReference type="ARBA" id="ARBA00022448"/>
    </source>
</evidence>
<reference evidence="7" key="1">
    <citation type="journal article" date="2019" name="Int. J. Syst. Evol. Microbiol.">
        <title>The Global Catalogue of Microorganisms (GCM) 10K type strain sequencing project: providing services to taxonomists for standard genome sequencing and annotation.</title>
        <authorList>
            <consortium name="The Broad Institute Genomics Platform"/>
            <consortium name="The Broad Institute Genome Sequencing Center for Infectious Disease"/>
            <person name="Wu L."/>
            <person name="Ma J."/>
        </authorList>
    </citation>
    <scope>NUCLEOTIDE SEQUENCE [LARGE SCALE GENOMIC DNA]</scope>
    <source>
        <strain evidence="7">KCTC 42182</strain>
    </source>
</reference>
<dbReference type="Pfam" id="PF01547">
    <property type="entry name" value="SBP_bac_1"/>
    <property type="match status" value="1"/>
</dbReference>
<comment type="subcellular location">
    <subcellularLocation>
        <location evidence="1">Periplasm</location>
    </subcellularLocation>
</comment>
<feature type="signal peptide" evidence="5">
    <location>
        <begin position="1"/>
        <end position="23"/>
    </location>
</feature>
<dbReference type="EMBL" id="JBHRYJ010000008">
    <property type="protein sequence ID" value="MFC3678365.1"/>
    <property type="molecule type" value="Genomic_DNA"/>
</dbReference>
<dbReference type="PROSITE" id="PS51318">
    <property type="entry name" value="TAT"/>
    <property type="match status" value="1"/>
</dbReference>
<feature type="chain" id="PRO_5046988612" evidence="5">
    <location>
        <begin position="24"/>
        <end position="443"/>
    </location>
</feature>
<evidence type="ECO:0000256" key="1">
    <source>
        <dbReference type="ARBA" id="ARBA00004418"/>
    </source>
</evidence>
<evidence type="ECO:0000256" key="5">
    <source>
        <dbReference type="SAM" id="SignalP"/>
    </source>
</evidence>
<keyword evidence="3" id="KW-0813">Transport</keyword>
<evidence type="ECO:0000313" key="7">
    <source>
        <dbReference type="Proteomes" id="UP001595711"/>
    </source>
</evidence>
<proteinExistence type="inferred from homology"/>
<dbReference type="PANTHER" id="PTHR43649:SF34">
    <property type="entry name" value="ABC TRANSPORTER PERIPLASMIC-BINDING PROTEIN YCJN-RELATED"/>
    <property type="match status" value="1"/>
</dbReference>
<evidence type="ECO:0000256" key="4">
    <source>
        <dbReference type="ARBA" id="ARBA00022729"/>
    </source>
</evidence>
<evidence type="ECO:0000313" key="6">
    <source>
        <dbReference type="EMBL" id="MFC3678365.1"/>
    </source>
</evidence>
<dbReference type="Proteomes" id="UP001595711">
    <property type="component" value="Unassembled WGS sequence"/>
</dbReference>
<dbReference type="PANTHER" id="PTHR43649">
    <property type="entry name" value="ARABINOSE-BINDING PROTEIN-RELATED"/>
    <property type="match status" value="1"/>
</dbReference>
<dbReference type="RefSeq" id="WP_379729997.1">
    <property type="nucleotide sequence ID" value="NZ_JBHRYJ010000008.1"/>
</dbReference>
<keyword evidence="4 5" id="KW-0732">Signal</keyword>
<comment type="similarity">
    <text evidence="2">Belongs to the bacterial solute-binding protein 1 family.</text>
</comment>
<keyword evidence="7" id="KW-1185">Reference proteome</keyword>
<comment type="caution">
    <text evidence="6">The sequence shown here is derived from an EMBL/GenBank/DDBJ whole genome shotgun (WGS) entry which is preliminary data.</text>
</comment>